<evidence type="ECO:0000313" key="2">
    <source>
        <dbReference type="Proteomes" id="UP000735302"/>
    </source>
</evidence>
<dbReference type="AlphaFoldDB" id="A0AAV4A2Q4"/>
<dbReference type="Proteomes" id="UP000735302">
    <property type="component" value="Unassembled WGS sequence"/>
</dbReference>
<keyword evidence="2" id="KW-1185">Reference proteome</keyword>
<name>A0AAV4A2Q4_9GAST</name>
<organism evidence="1 2">
    <name type="scientific">Plakobranchus ocellatus</name>
    <dbReference type="NCBI Taxonomy" id="259542"/>
    <lineage>
        <taxon>Eukaryota</taxon>
        <taxon>Metazoa</taxon>
        <taxon>Spiralia</taxon>
        <taxon>Lophotrochozoa</taxon>
        <taxon>Mollusca</taxon>
        <taxon>Gastropoda</taxon>
        <taxon>Heterobranchia</taxon>
        <taxon>Euthyneura</taxon>
        <taxon>Panpulmonata</taxon>
        <taxon>Sacoglossa</taxon>
        <taxon>Placobranchoidea</taxon>
        <taxon>Plakobranchidae</taxon>
        <taxon>Plakobranchus</taxon>
    </lineage>
</organism>
<comment type="caution">
    <text evidence="1">The sequence shown here is derived from an EMBL/GenBank/DDBJ whole genome shotgun (WGS) entry which is preliminary data.</text>
</comment>
<protein>
    <submittedName>
        <fullName evidence="1">Uncharacterized protein</fullName>
    </submittedName>
</protein>
<reference evidence="1 2" key="1">
    <citation type="journal article" date="2021" name="Elife">
        <title>Chloroplast acquisition without the gene transfer in kleptoplastic sea slugs, Plakobranchus ocellatus.</title>
        <authorList>
            <person name="Maeda T."/>
            <person name="Takahashi S."/>
            <person name="Yoshida T."/>
            <person name="Shimamura S."/>
            <person name="Takaki Y."/>
            <person name="Nagai Y."/>
            <person name="Toyoda A."/>
            <person name="Suzuki Y."/>
            <person name="Arimoto A."/>
            <person name="Ishii H."/>
            <person name="Satoh N."/>
            <person name="Nishiyama T."/>
            <person name="Hasebe M."/>
            <person name="Maruyama T."/>
            <person name="Minagawa J."/>
            <person name="Obokata J."/>
            <person name="Shigenobu S."/>
        </authorList>
    </citation>
    <scope>NUCLEOTIDE SEQUENCE [LARGE SCALE GENOMIC DNA]</scope>
</reference>
<evidence type="ECO:0000313" key="1">
    <source>
        <dbReference type="EMBL" id="GFO00976.1"/>
    </source>
</evidence>
<proteinExistence type="predicted"/>
<gene>
    <name evidence="1" type="ORF">PoB_002748100</name>
</gene>
<accession>A0AAV4A2Q4</accession>
<sequence length="103" mass="11735">METLPSKVLDPAVLYDLVFVYGQSTTQALKPYVRPRRWWRGSNPRQIADLRAESLATVPSTPRPPPLHMKLICTEKLNVAQDDETYSHHKGIVRGRGVKRDVI</sequence>
<dbReference type="EMBL" id="BLXT01003182">
    <property type="protein sequence ID" value="GFO00976.1"/>
    <property type="molecule type" value="Genomic_DNA"/>
</dbReference>